<dbReference type="AlphaFoldDB" id="A0A1X4NDN1"/>
<reference evidence="1 2" key="1">
    <citation type="submission" date="2014-03" db="EMBL/GenBank/DDBJ databases">
        <title>The draft genome sequence of Marivita geojedonensis KCTC 23882.</title>
        <authorList>
            <person name="Lai Q."/>
            <person name="Shao Z."/>
        </authorList>
    </citation>
    <scope>NUCLEOTIDE SEQUENCE [LARGE SCALE GENOMIC DNA]</scope>
    <source>
        <strain evidence="1 2">DPG-138</strain>
    </source>
</reference>
<keyword evidence="2" id="KW-1185">Reference proteome</keyword>
<organism evidence="1 2">
    <name type="scientific">Marivita geojedonensis</name>
    <dbReference type="NCBI Taxonomy" id="1123756"/>
    <lineage>
        <taxon>Bacteria</taxon>
        <taxon>Pseudomonadati</taxon>
        <taxon>Pseudomonadota</taxon>
        <taxon>Alphaproteobacteria</taxon>
        <taxon>Rhodobacterales</taxon>
        <taxon>Roseobacteraceae</taxon>
        <taxon>Marivita</taxon>
    </lineage>
</organism>
<evidence type="ECO:0000313" key="1">
    <source>
        <dbReference type="EMBL" id="OSQ44942.1"/>
    </source>
</evidence>
<proteinExistence type="predicted"/>
<dbReference type="STRING" id="1123756.MGEO_18545"/>
<name>A0A1X4NDN1_9RHOB</name>
<sequence length="168" mass="19207">MNAQRDFTTAFQDEIPNYRAVTDGISSLGIRSTRVRVANPRSEWVKELEERFDVLTSLRRGWDGYTGVPVSFTCAQFAANLIERLYNRSLPAPQLVPMANGTMRLEWHMNEFDVEVDVLGPYDVVAYRADLLNDTEEEIEIQTDFTELSEWITELATERLEIQVQAGG</sequence>
<gene>
    <name evidence="1" type="ORF">MGEO_18545</name>
</gene>
<dbReference type="EMBL" id="JFKC01000028">
    <property type="protein sequence ID" value="OSQ44942.1"/>
    <property type="molecule type" value="Genomic_DNA"/>
</dbReference>
<dbReference type="Proteomes" id="UP000193926">
    <property type="component" value="Unassembled WGS sequence"/>
</dbReference>
<protein>
    <submittedName>
        <fullName evidence="1">Uncharacterized protein</fullName>
    </submittedName>
</protein>
<accession>A0A1X4NDN1</accession>
<evidence type="ECO:0000313" key="2">
    <source>
        <dbReference type="Proteomes" id="UP000193926"/>
    </source>
</evidence>
<dbReference type="OrthoDB" id="8117423at2"/>
<dbReference type="RefSeq" id="WP_085641204.1">
    <property type="nucleotide sequence ID" value="NZ_JFKC01000028.1"/>
</dbReference>
<comment type="caution">
    <text evidence="1">The sequence shown here is derived from an EMBL/GenBank/DDBJ whole genome shotgun (WGS) entry which is preliminary data.</text>
</comment>